<sequence length="63" mass="7116">MTKKNNSNQFSNRWLSTSIRCSEVAYRLPVWFSSSLGTSTGVDCGITLLESEANTWKSLKIRD</sequence>
<organism evidence="1 2">
    <name type="scientific">Heterorhabditis bacteriophora</name>
    <name type="common">Entomopathogenic nematode worm</name>
    <dbReference type="NCBI Taxonomy" id="37862"/>
    <lineage>
        <taxon>Eukaryota</taxon>
        <taxon>Metazoa</taxon>
        <taxon>Ecdysozoa</taxon>
        <taxon>Nematoda</taxon>
        <taxon>Chromadorea</taxon>
        <taxon>Rhabditida</taxon>
        <taxon>Rhabditina</taxon>
        <taxon>Rhabditomorpha</taxon>
        <taxon>Strongyloidea</taxon>
        <taxon>Heterorhabditidae</taxon>
        <taxon>Heterorhabditis</taxon>
    </lineage>
</organism>
<dbReference type="AlphaFoldDB" id="A0A1I7WCJ4"/>
<dbReference type="WBParaSite" id="Hba_02410">
    <property type="protein sequence ID" value="Hba_02410"/>
    <property type="gene ID" value="Hba_02410"/>
</dbReference>
<dbReference type="Proteomes" id="UP000095283">
    <property type="component" value="Unplaced"/>
</dbReference>
<accession>A0A1I7WCJ4</accession>
<evidence type="ECO:0000313" key="1">
    <source>
        <dbReference type="Proteomes" id="UP000095283"/>
    </source>
</evidence>
<proteinExistence type="predicted"/>
<evidence type="ECO:0000313" key="2">
    <source>
        <dbReference type="WBParaSite" id="Hba_02410"/>
    </source>
</evidence>
<name>A0A1I7WCJ4_HETBA</name>
<reference evidence="2" key="1">
    <citation type="submission" date="2016-11" db="UniProtKB">
        <authorList>
            <consortium name="WormBaseParasite"/>
        </authorList>
    </citation>
    <scope>IDENTIFICATION</scope>
</reference>
<keyword evidence="1" id="KW-1185">Reference proteome</keyword>
<protein>
    <submittedName>
        <fullName evidence="2">Uncharacterized protein</fullName>
    </submittedName>
</protein>